<dbReference type="AlphaFoldDB" id="A0A853L317"/>
<organism evidence="3 4">
    <name type="scientific">Thalassospira tepidiphila MCCC 1A03514</name>
    <dbReference type="NCBI Taxonomy" id="1177930"/>
    <lineage>
        <taxon>Bacteria</taxon>
        <taxon>Pseudomonadati</taxon>
        <taxon>Pseudomonadota</taxon>
        <taxon>Alphaproteobacteria</taxon>
        <taxon>Rhodospirillales</taxon>
        <taxon>Thalassospiraceae</taxon>
        <taxon>Thalassospira</taxon>
    </lineage>
</organism>
<gene>
    <name evidence="3" type="ORF">TH4_10225</name>
</gene>
<evidence type="ECO:0000256" key="2">
    <source>
        <dbReference type="SAM" id="SignalP"/>
    </source>
</evidence>
<evidence type="ECO:0000256" key="1">
    <source>
        <dbReference type="ARBA" id="ARBA00022729"/>
    </source>
</evidence>
<dbReference type="PANTHER" id="PTHR30222:SF2">
    <property type="entry name" value="ABC TRANSPORTER SUBSTRATE-BINDING PROTEIN"/>
    <property type="match status" value="1"/>
</dbReference>
<dbReference type="Pfam" id="PF13416">
    <property type="entry name" value="SBP_bac_8"/>
    <property type="match status" value="1"/>
</dbReference>
<feature type="signal peptide" evidence="2">
    <location>
        <begin position="1"/>
        <end position="23"/>
    </location>
</feature>
<proteinExistence type="predicted"/>
<dbReference type="InterPro" id="IPR006059">
    <property type="entry name" value="SBP"/>
</dbReference>
<sequence length="372" mass="41001">MQLIKTLTASTALLVVAAGAAYADDHMASDMTLVSWGGAYQNSQIKAYAEPYMEMNPGVSITWDESSNEAVAKLRAMNEANNVTWDLVDVVAADAMRLCDEGLAMEIDPNEVLAEAPDGTSAEDDFGDLLVSDCFIPQIVYSTTFGYREDMVPAGTPAPTDICALFDTETYPGMRSLEKRPINNMEWALLCDGVAKDEVYSVLETPEGQQRALDKLATIKDSVIWWSAGADTPQLLADGEVFMGSTYNGRLFSAIEEQDQPIAMLWDAQVFDLDGWIIPSGLPEERLNRVLDFVKFATDTQRLADQAAYISYGPARFSSAPLVGKHAELGIDMAPHMPTDPANAKNTFLYNYEFWADYRDDIDAKFQAWLAQ</sequence>
<name>A0A853L317_9PROT</name>
<protein>
    <submittedName>
        <fullName evidence="3">Spermidine/putrescine ABC transporter substrate-binding protein</fullName>
    </submittedName>
</protein>
<dbReference type="SUPFAM" id="SSF53850">
    <property type="entry name" value="Periplasmic binding protein-like II"/>
    <property type="match status" value="1"/>
</dbReference>
<evidence type="ECO:0000313" key="3">
    <source>
        <dbReference type="EMBL" id="OAZ10585.1"/>
    </source>
</evidence>
<dbReference type="PANTHER" id="PTHR30222">
    <property type="entry name" value="SPERMIDINE/PUTRESCINE-BINDING PERIPLASMIC PROTEIN"/>
    <property type="match status" value="1"/>
</dbReference>
<comment type="caution">
    <text evidence="3">The sequence shown here is derived from an EMBL/GenBank/DDBJ whole genome shotgun (WGS) entry which is preliminary data.</text>
</comment>
<dbReference type="RefSeq" id="WP_008890776.1">
    <property type="nucleotide sequence ID" value="NZ_JPVZ01000003.1"/>
</dbReference>
<feature type="chain" id="PRO_5033037245" evidence="2">
    <location>
        <begin position="24"/>
        <end position="372"/>
    </location>
</feature>
<accession>A0A853L317</accession>
<evidence type="ECO:0000313" key="4">
    <source>
        <dbReference type="Proteomes" id="UP000094009"/>
    </source>
</evidence>
<dbReference type="Proteomes" id="UP000094009">
    <property type="component" value="Unassembled WGS sequence"/>
</dbReference>
<dbReference type="Gene3D" id="3.40.190.10">
    <property type="entry name" value="Periplasmic binding protein-like II"/>
    <property type="match status" value="2"/>
</dbReference>
<keyword evidence="1 2" id="KW-0732">Signal</keyword>
<dbReference type="EMBL" id="JPVZ01000003">
    <property type="protein sequence ID" value="OAZ10585.1"/>
    <property type="molecule type" value="Genomic_DNA"/>
</dbReference>
<reference evidence="3 4" key="1">
    <citation type="submission" date="2014-07" db="EMBL/GenBank/DDBJ databases">
        <title>Draft genome sequence of Thalassospira tepidiphila 1-1B.</title>
        <authorList>
            <person name="Lai Q."/>
            <person name="Shao Z."/>
        </authorList>
    </citation>
    <scope>NUCLEOTIDE SEQUENCE [LARGE SCALE GENOMIC DNA]</scope>
    <source>
        <strain evidence="3 4">MCCC 1A03514</strain>
    </source>
</reference>